<feature type="binding site" evidence="6">
    <location>
        <position position="86"/>
    </location>
    <ligand>
        <name>Fe cation</name>
        <dbReference type="ChEBI" id="CHEBI:24875"/>
        <note>catalytic</note>
    </ligand>
</feature>
<dbReference type="EMBL" id="CP034235">
    <property type="protein sequence ID" value="QGQ95070.1"/>
    <property type="molecule type" value="Genomic_DNA"/>
</dbReference>
<dbReference type="SUPFAM" id="SSF51182">
    <property type="entry name" value="RmlC-like cupins"/>
    <property type="match status" value="1"/>
</dbReference>
<dbReference type="InterPro" id="IPR014710">
    <property type="entry name" value="RmlC-like_jellyroll"/>
</dbReference>
<dbReference type="InterPro" id="IPR011051">
    <property type="entry name" value="RmlC_Cupin_sf"/>
</dbReference>
<dbReference type="Proteomes" id="UP000426246">
    <property type="component" value="Chromosome"/>
</dbReference>
<evidence type="ECO:0000256" key="2">
    <source>
        <dbReference type="ARBA" id="ARBA00022723"/>
    </source>
</evidence>
<sequence length="196" mass="22066">MSIKYPFSELEHDIRSVLAVNQDYSAIVDQIRPFLEKLLQTENLVPASYLKPQADKYAQYLLYKPEDEAFSVIAFVWGAGQKAPVHDHLIWGLVGVYTGELVETRYRRIDNGLAAAQQFILEIAKTIQVVKGDISFVYPPKYDIHGVSNLSDDTAITIHIYGADIGKKPRHIHDPLTGSLRDVVTKHDNAEAIYLS</sequence>
<dbReference type="GO" id="GO:0016702">
    <property type="term" value="F:oxidoreductase activity, acting on single donors with incorporation of molecular oxygen, incorporation of two atoms of oxygen"/>
    <property type="evidence" value="ECO:0007669"/>
    <property type="project" value="InterPro"/>
</dbReference>
<accession>A0A6B8RFW5</accession>
<evidence type="ECO:0008006" key="9">
    <source>
        <dbReference type="Google" id="ProtNLM"/>
    </source>
</evidence>
<evidence type="ECO:0000256" key="3">
    <source>
        <dbReference type="ARBA" id="ARBA00022964"/>
    </source>
</evidence>
<keyword evidence="8" id="KW-1185">Reference proteome</keyword>
<dbReference type="PANTHER" id="PTHR12918:SF1">
    <property type="entry name" value="CYSTEINE DIOXYGENASE TYPE 1"/>
    <property type="match status" value="1"/>
</dbReference>
<evidence type="ECO:0000256" key="4">
    <source>
        <dbReference type="ARBA" id="ARBA00023002"/>
    </source>
</evidence>
<evidence type="ECO:0000313" key="7">
    <source>
        <dbReference type="EMBL" id="QGQ95070.1"/>
    </source>
</evidence>
<name>A0A6B8RFW5_9BACL</name>
<evidence type="ECO:0000256" key="1">
    <source>
        <dbReference type="ARBA" id="ARBA00006622"/>
    </source>
</evidence>
<dbReference type="RefSeq" id="WP_155700085.1">
    <property type="nucleotide sequence ID" value="NZ_CP034235.1"/>
</dbReference>
<dbReference type="PANTHER" id="PTHR12918">
    <property type="entry name" value="CYSTEINE DIOXYGENASE"/>
    <property type="match status" value="1"/>
</dbReference>
<dbReference type="InterPro" id="IPR010300">
    <property type="entry name" value="CDO_1"/>
</dbReference>
<dbReference type="Gene3D" id="2.60.120.10">
    <property type="entry name" value="Jelly Rolls"/>
    <property type="match status" value="1"/>
</dbReference>
<dbReference type="OrthoDB" id="7059163at2"/>
<dbReference type="Pfam" id="PF05995">
    <property type="entry name" value="CDO_I"/>
    <property type="match status" value="1"/>
</dbReference>
<keyword evidence="2 6" id="KW-0479">Metal-binding</keyword>
<dbReference type="CDD" id="cd10548">
    <property type="entry name" value="cupin_CDO"/>
    <property type="match status" value="1"/>
</dbReference>
<proteinExistence type="inferred from homology"/>
<reference evidence="8" key="1">
    <citation type="submission" date="2018-11" db="EMBL/GenBank/DDBJ databases">
        <title>Complete genome sequence of Paenibacillus sp. ML311-T8.</title>
        <authorList>
            <person name="Nam Y.-D."/>
            <person name="Kang J."/>
            <person name="Chung W.-H."/>
            <person name="Park Y.S."/>
        </authorList>
    </citation>
    <scope>NUCLEOTIDE SEQUENCE [LARGE SCALE GENOMIC DNA]</scope>
    <source>
        <strain evidence="8">ML311-T8</strain>
    </source>
</reference>
<evidence type="ECO:0000256" key="6">
    <source>
        <dbReference type="PIRSR" id="PIRSR610300-51"/>
    </source>
</evidence>
<keyword evidence="5 6" id="KW-0408">Iron</keyword>
<dbReference type="GO" id="GO:0008198">
    <property type="term" value="F:ferrous iron binding"/>
    <property type="evidence" value="ECO:0007669"/>
    <property type="project" value="TreeGrafter"/>
</dbReference>
<evidence type="ECO:0000256" key="5">
    <source>
        <dbReference type="ARBA" id="ARBA00023004"/>
    </source>
</evidence>
<evidence type="ECO:0000313" key="8">
    <source>
        <dbReference type="Proteomes" id="UP000426246"/>
    </source>
</evidence>
<feature type="binding site" evidence="6">
    <location>
        <position position="145"/>
    </location>
    <ligand>
        <name>Fe cation</name>
        <dbReference type="ChEBI" id="CHEBI:24875"/>
        <note>catalytic</note>
    </ligand>
</feature>
<comment type="similarity">
    <text evidence="1">Belongs to the cysteine dioxygenase family.</text>
</comment>
<dbReference type="KEGG" id="ppsc:EHS13_09330"/>
<keyword evidence="4" id="KW-0560">Oxidoreductase</keyword>
<protein>
    <recommendedName>
        <fullName evidence="9">Cysteine dioxygenase</fullName>
    </recommendedName>
</protein>
<organism evidence="7 8">
    <name type="scientific">Paenibacillus psychroresistens</name>
    <dbReference type="NCBI Taxonomy" id="1778678"/>
    <lineage>
        <taxon>Bacteria</taxon>
        <taxon>Bacillati</taxon>
        <taxon>Bacillota</taxon>
        <taxon>Bacilli</taxon>
        <taxon>Bacillales</taxon>
        <taxon>Paenibacillaceae</taxon>
        <taxon>Paenibacillus</taxon>
    </lineage>
</organism>
<feature type="binding site" evidence="6">
    <location>
        <position position="88"/>
    </location>
    <ligand>
        <name>Fe cation</name>
        <dbReference type="ChEBI" id="CHEBI:24875"/>
        <note>catalytic</note>
    </ligand>
</feature>
<dbReference type="AlphaFoldDB" id="A0A6B8RFW5"/>
<gene>
    <name evidence="7" type="ORF">EHS13_09330</name>
</gene>
<keyword evidence="3" id="KW-0223">Dioxygenase</keyword>